<protein>
    <submittedName>
        <fullName evidence="8">Cytochrome c biogenesis heme-transporting ATPase CcmA</fullName>
    </submittedName>
</protein>
<dbReference type="NCBIfam" id="NF010061">
    <property type="entry name" value="PRK13538.1"/>
    <property type="match status" value="1"/>
</dbReference>
<evidence type="ECO:0000313" key="8">
    <source>
        <dbReference type="EMBL" id="RUQ81618.1"/>
    </source>
</evidence>
<dbReference type="PANTHER" id="PTHR43499:SF1">
    <property type="entry name" value="ABC TRANSPORTER I FAMILY MEMBER 1"/>
    <property type="match status" value="1"/>
</dbReference>
<dbReference type="GO" id="GO:0022857">
    <property type="term" value="F:transmembrane transporter activity"/>
    <property type="evidence" value="ECO:0007669"/>
    <property type="project" value="InterPro"/>
</dbReference>
<comment type="caution">
    <text evidence="8">The sequence shown here is derived from an EMBL/GenBank/DDBJ whole genome shotgun (WGS) entry which is preliminary data.</text>
</comment>
<keyword evidence="2" id="KW-0547">Nucleotide-binding</keyword>
<keyword evidence="5" id="KW-1278">Translocase</keyword>
<dbReference type="SMART" id="SM00382">
    <property type="entry name" value="AAA"/>
    <property type="match status" value="1"/>
</dbReference>
<accession>A0A3S0V4K2</accession>
<dbReference type="SUPFAM" id="SSF52540">
    <property type="entry name" value="P-loop containing nucleoside triphosphate hydrolases"/>
    <property type="match status" value="1"/>
</dbReference>
<dbReference type="EMBL" id="RZGR01000036">
    <property type="protein sequence ID" value="RUQ81618.1"/>
    <property type="molecule type" value="Genomic_DNA"/>
</dbReference>
<evidence type="ECO:0000256" key="4">
    <source>
        <dbReference type="ARBA" id="ARBA00022840"/>
    </source>
</evidence>
<evidence type="ECO:0000256" key="2">
    <source>
        <dbReference type="ARBA" id="ARBA00022741"/>
    </source>
</evidence>
<dbReference type="GO" id="GO:0016887">
    <property type="term" value="F:ATP hydrolysis activity"/>
    <property type="evidence" value="ECO:0007669"/>
    <property type="project" value="InterPro"/>
</dbReference>
<evidence type="ECO:0000256" key="1">
    <source>
        <dbReference type="ARBA" id="ARBA00022448"/>
    </source>
</evidence>
<reference evidence="8 9" key="1">
    <citation type="submission" date="2018-12" db="EMBL/GenBank/DDBJ databases">
        <title>Legionella sp,whole genome shotgun sequence.</title>
        <authorList>
            <person name="Wu H."/>
        </authorList>
    </citation>
    <scope>NUCLEOTIDE SEQUENCE [LARGE SCALE GENOMIC DNA]</scope>
    <source>
        <strain evidence="9">km714</strain>
    </source>
</reference>
<keyword evidence="3" id="KW-0201">Cytochrome c-type biogenesis</keyword>
<dbReference type="AlphaFoldDB" id="A0A3S0V4K2"/>
<proteinExistence type="predicted"/>
<dbReference type="NCBIfam" id="TIGR01189">
    <property type="entry name" value="ccmA"/>
    <property type="match status" value="1"/>
</dbReference>
<evidence type="ECO:0000256" key="6">
    <source>
        <dbReference type="ARBA" id="ARBA00023136"/>
    </source>
</evidence>
<evidence type="ECO:0000313" key="9">
    <source>
        <dbReference type="Proteomes" id="UP000288012"/>
    </source>
</evidence>
<dbReference type="Pfam" id="PF00005">
    <property type="entry name" value="ABC_tran"/>
    <property type="match status" value="1"/>
</dbReference>
<dbReference type="PANTHER" id="PTHR43499">
    <property type="entry name" value="ABC TRANSPORTER I FAMILY MEMBER 1"/>
    <property type="match status" value="1"/>
</dbReference>
<dbReference type="InterPro" id="IPR003593">
    <property type="entry name" value="AAA+_ATPase"/>
</dbReference>
<keyword evidence="4" id="KW-0067">ATP-binding</keyword>
<keyword evidence="1" id="KW-0813">Transport</keyword>
<dbReference type="InterPro" id="IPR005895">
    <property type="entry name" value="ABC_transptr_haem_export_CcmA"/>
</dbReference>
<evidence type="ECO:0000256" key="5">
    <source>
        <dbReference type="ARBA" id="ARBA00022967"/>
    </source>
</evidence>
<dbReference type="InterPro" id="IPR027417">
    <property type="entry name" value="P-loop_NTPase"/>
</dbReference>
<dbReference type="GO" id="GO:0005524">
    <property type="term" value="F:ATP binding"/>
    <property type="evidence" value="ECO:0007669"/>
    <property type="project" value="UniProtKB-KW"/>
</dbReference>
<evidence type="ECO:0000259" key="7">
    <source>
        <dbReference type="PROSITE" id="PS50893"/>
    </source>
</evidence>
<keyword evidence="9" id="KW-1185">Reference proteome</keyword>
<dbReference type="InterPro" id="IPR003439">
    <property type="entry name" value="ABC_transporter-like_ATP-bd"/>
</dbReference>
<organism evidence="8 9">
    <name type="scientific">Legionella septentrionalis</name>
    <dbReference type="NCBI Taxonomy" id="2498109"/>
    <lineage>
        <taxon>Bacteria</taxon>
        <taxon>Pseudomonadati</taxon>
        <taxon>Pseudomonadota</taxon>
        <taxon>Gammaproteobacteria</taxon>
        <taxon>Legionellales</taxon>
        <taxon>Legionellaceae</taxon>
        <taxon>Legionella</taxon>
    </lineage>
</organism>
<sequence length="200" mass="22400">MLEVSALDFDYQDKPLLRNIQFALSPGRLLHLRGANGAGKTTLLRLLAGLLSQAHGEIRYQGVSIYDDLPSYQQNICYVGHKPGISLLLTARENYHFGLHDSLKNVSFQKLIARLSLEGCEDTPGGLLSAGQRRRVALMRLFTTKASLWLLDEPLVALDADGIIILMDCIKEHLKRDGQIVLTSHQNLPLPENMYEEYCL</sequence>
<dbReference type="OrthoDB" id="9800654at2"/>
<dbReference type="Gene3D" id="3.40.50.300">
    <property type="entry name" value="P-loop containing nucleotide triphosphate hydrolases"/>
    <property type="match status" value="1"/>
</dbReference>
<dbReference type="PROSITE" id="PS50893">
    <property type="entry name" value="ABC_TRANSPORTER_2"/>
    <property type="match status" value="1"/>
</dbReference>
<dbReference type="GO" id="GO:0017004">
    <property type="term" value="P:cytochrome complex assembly"/>
    <property type="evidence" value="ECO:0007669"/>
    <property type="project" value="UniProtKB-KW"/>
</dbReference>
<feature type="domain" description="ABC transporter" evidence="7">
    <location>
        <begin position="2"/>
        <end position="200"/>
    </location>
</feature>
<gene>
    <name evidence="8" type="primary">ccmA</name>
    <name evidence="8" type="ORF">EKM59_10120</name>
</gene>
<keyword evidence="6" id="KW-0472">Membrane</keyword>
<dbReference type="Proteomes" id="UP000288012">
    <property type="component" value="Unassembled WGS sequence"/>
</dbReference>
<name>A0A3S0V4K2_9GAMM</name>
<dbReference type="RefSeq" id="WP_126954767.1">
    <property type="nucleotide sequence ID" value="NZ_RZGR01000036.1"/>
</dbReference>
<evidence type="ECO:0000256" key="3">
    <source>
        <dbReference type="ARBA" id="ARBA00022748"/>
    </source>
</evidence>